<organism evidence="1 2">
    <name type="scientific">Macroventuria anomochaeta</name>
    <dbReference type="NCBI Taxonomy" id="301207"/>
    <lineage>
        <taxon>Eukaryota</taxon>
        <taxon>Fungi</taxon>
        <taxon>Dikarya</taxon>
        <taxon>Ascomycota</taxon>
        <taxon>Pezizomycotina</taxon>
        <taxon>Dothideomycetes</taxon>
        <taxon>Pleosporomycetidae</taxon>
        <taxon>Pleosporales</taxon>
        <taxon>Pleosporineae</taxon>
        <taxon>Didymellaceae</taxon>
        <taxon>Macroventuria</taxon>
    </lineage>
</organism>
<sequence length="237" mass="25726">MALRRSKKQRNEPPEAHPGPGGKRTRKSTQPFEAGVNPPPTPCTRLPSPPPIAVRPSRPQNSAPSTPAASQNELIFVPEEEEVKGHEDSNNGSEEEEAEPYPEAVDDLAVARDGEGAEVAAGPAEAVKDAAEESASAFSEDGHVVVATIHYRASFTDVEKSTIANASYSVANYKLDDLLMVDVWDDWVDETVNYLLPQAVNIASLTAVVYPNKSKVIDRLPQQLRRSNYLDLDALKS</sequence>
<dbReference type="Proteomes" id="UP000799754">
    <property type="component" value="Unassembled WGS sequence"/>
</dbReference>
<keyword evidence="2" id="KW-1185">Reference proteome</keyword>
<accession>A0ACB6RS56</accession>
<comment type="caution">
    <text evidence="1">The sequence shown here is derived from an EMBL/GenBank/DDBJ whole genome shotgun (WGS) entry which is preliminary data.</text>
</comment>
<dbReference type="EMBL" id="MU006729">
    <property type="protein sequence ID" value="KAF2624736.1"/>
    <property type="molecule type" value="Genomic_DNA"/>
</dbReference>
<reference evidence="1" key="1">
    <citation type="journal article" date="2020" name="Stud. Mycol.">
        <title>101 Dothideomycetes genomes: a test case for predicting lifestyles and emergence of pathogens.</title>
        <authorList>
            <person name="Haridas S."/>
            <person name="Albert R."/>
            <person name="Binder M."/>
            <person name="Bloem J."/>
            <person name="Labutti K."/>
            <person name="Salamov A."/>
            <person name="Andreopoulos B."/>
            <person name="Baker S."/>
            <person name="Barry K."/>
            <person name="Bills G."/>
            <person name="Bluhm B."/>
            <person name="Cannon C."/>
            <person name="Castanera R."/>
            <person name="Culley D."/>
            <person name="Daum C."/>
            <person name="Ezra D."/>
            <person name="Gonzalez J."/>
            <person name="Henrissat B."/>
            <person name="Kuo A."/>
            <person name="Liang C."/>
            <person name="Lipzen A."/>
            <person name="Lutzoni F."/>
            <person name="Magnuson J."/>
            <person name="Mondo S."/>
            <person name="Nolan M."/>
            <person name="Ohm R."/>
            <person name="Pangilinan J."/>
            <person name="Park H.-J."/>
            <person name="Ramirez L."/>
            <person name="Alfaro M."/>
            <person name="Sun H."/>
            <person name="Tritt A."/>
            <person name="Yoshinaga Y."/>
            <person name="Zwiers L.-H."/>
            <person name="Turgeon B."/>
            <person name="Goodwin S."/>
            <person name="Spatafora J."/>
            <person name="Crous P."/>
            <person name="Grigoriev I."/>
        </authorList>
    </citation>
    <scope>NUCLEOTIDE SEQUENCE</scope>
    <source>
        <strain evidence="1">CBS 525.71</strain>
    </source>
</reference>
<protein>
    <submittedName>
        <fullName evidence="1">Uncharacterized protein</fullName>
    </submittedName>
</protein>
<proteinExistence type="predicted"/>
<gene>
    <name evidence="1" type="ORF">BU25DRAFT_493388</name>
</gene>
<evidence type="ECO:0000313" key="2">
    <source>
        <dbReference type="Proteomes" id="UP000799754"/>
    </source>
</evidence>
<evidence type="ECO:0000313" key="1">
    <source>
        <dbReference type="EMBL" id="KAF2624736.1"/>
    </source>
</evidence>
<name>A0ACB6RS56_9PLEO</name>